<keyword evidence="4" id="KW-0547">Nucleotide-binding</keyword>
<dbReference type="CDD" id="cd03696">
    <property type="entry name" value="SelB_II"/>
    <property type="match status" value="1"/>
</dbReference>
<dbReference type="CDD" id="cd04171">
    <property type="entry name" value="SelB"/>
    <property type="match status" value="1"/>
</dbReference>
<dbReference type="InterPro" id="IPR036388">
    <property type="entry name" value="WH-like_DNA-bd_sf"/>
</dbReference>
<dbReference type="Gene3D" id="1.10.10.2770">
    <property type="match status" value="1"/>
</dbReference>
<evidence type="ECO:0000256" key="1">
    <source>
        <dbReference type="ARBA" id="ARBA00004496"/>
    </source>
</evidence>
<dbReference type="PANTHER" id="PTHR43721:SF22">
    <property type="entry name" value="ELONGATION FACTOR TU, MITOCHONDRIAL"/>
    <property type="match status" value="1"/>
</dbReference>
<dbReference type="GO" id="GO:0001514">
    <property type="term" value="P:selenocysteine incorporation"/>
    <property type="evidence" value="ECO:0007669"/>
    <property type="project" value="InterPro"/>
</dbReference>
<dbReference type="InterPro" id="IPR009000">
    <property type="entry name" value="Transl_B-barrel_sf"/>
</dbReference>
<dbReference type="Pfam" id="PF00009">
    <property type="entry name" value="GTP_EFTU"/>
    <property type="match status" value="1"/>
</dbReference>
<sequence length="636" mass="71709">MKNIIIGTAGHIDHGKTTLIRALTGRETDRLKEEKKRGITIDLGFTYFDLPDGSRAGIIDVPGHEKFVHNMVAGVAGMDMVLLVIAADEGIMPQTREHLDILEQLGVENYIVVLNKCDLAEPDRMNEIKSQILEELSDSRAASAPMVEVSAATGFGIQELIQVIQKTAALLPERDRDTIFRLPADRVFSVAGFGTVVTGTVLSGTLSRGEQVELFPRGTVCRVRSIQVHGEDCQSCSAGQRAAINLSNVKREDVARGNVLAACGSMKKTMMLDVRLHMLPSSSRVLKNRSRVHLFTGTSQVLCRVVLLETEELKPGESALAELRLEEEIAVRKEDRFIIRFYSPVETIGGGIVIEANPRKKKRFEEKGLEELRGREHGSLPHILELQVKSHWDTGITLQELAQIAGISEEEAEEGICVLEKQGSILRFPMKNQVYLWHRSYAQELLERIQDNLQEFHERNPYKPGVNKSQIKMNTAASQKAGVFDLFIERMEGEKQLARDREFLRLYEFQLEKDSRYQRVRRKMERVFLKAQFDLVRFSEIVFTETDPEVIADVLAQEMAEGRIVKVAENLYTLSGIMEKAKAAILEKLDRDGTVTIAEVRDLLNTSRKSAKPILEYMDALHITRKEGRESERVAY</sequence>
<dbReference type="NCBIfam" id="TIGR00475">
    <property type="entry name" value="selB"/>
    <property type="match status" value="1"/>
</dbReference>
<protein>
    <recommendedName>
        <fullName evidence="2">Selenocysteine-specific elongation factor</fullName>
    </recommendedName>
    <alternativeName>
        <fullName evidence="8">SelB translation factor</fullName>
    </alternativeName>
</protein>
<dbReference type="InterPro" id="IPR009001">
    <property type="entry name" value="Transl_elong_EF1A/Init_IF2_C"/>
</dbReference>
<evidence type="ECO:0000256" key="3">
    <source>
        <dbReference type="ARBA" id="ARBA00022490"/>
    </source>
</evidence>
<comment type="subcellular location">
    <subcellularLocation>
        <location evidence="1">Cytoplasm</location>
    </subcellularLocation>
</comment>
<dbReference type="STRING" id="1122155.SAMN02745158_00499"/>
<dbReference type="InterPro" id="IPR004161">
    <property type="entry name" value="EFTu-like_2"/>
</dbReference>
<dbReference type="NCBIfam" id="TIGR00231">
    <property type="entry name" value="small_GTP"/>
    <property type="match status" value="1"/>
</dbReference>
<dbReference type="GO" id="GO:0003924">
    <property type="term" value="F:GTPase activity"/>
    <property type="evidence" value="ECO:0007669"/>
    <property type="project" value="InterPro"/>
</dbReference>
<dbReference type="InterPro" id="IPR004535">
    <property type="entry name" value="Transl_elong_SelB"/>
</dbReference>
<dbReference type="Pfam" id="PF03144">
    <property type="entry name" value="GTP_EFTU_D2"/>
    <property type="match status" value="1"/>
</dbReference>
<dbReference type="InterPro" id="IPR036390">
    <property type="entry name" value="WH_DNA-bd_sf"/>
</dbReference>
<dbReference type="InterPro" id="IPR050055">
    <property type="entry name" value="EF-Tu_GTPase"/>
</dbReference>
<dbReference type="PROSITE" id="PS00301">
    <property type="entry name" value="G_TR_1"/>
    <property type="match status" value="1"/>
</dbReference>
<dbReference type="PANTHER" id="PTHR43721">
    <property type="entry name" value="ELONGATION FACTOR TU-RELATED"/>
    <property type="match status" value="1"/>
</dbReference>
<dbReference type="InterPro" id="IPR000795">
    <property type="entry name" value="T_Tr_GTP-bd_dom"/>
</dbReference>
<proteinExistence type="predicted"/>
<name>A0A1M4TAE5_9CLOT</name>
<reference evidence="10 11" key="1">
    <citation type="submission" date="2016-11" db="EMBL/GenBank/DDBJ databases">
        <authorList>
            <person name="Jaros S."/>
            <person name="Januszkiewicz K."/>
            <person name="Wedrychowicz H."/>
        </authorList>
    </citation>
    <scope>NUCLEOTIDE SEQUENCE [LARGE SCALE GENOMIC DNA]</scope>
    <source>
        <strain evidence="10 11">DSM 17459</strain>
    </source>
</reference>
<evidence type="ECO:0000313" key="11">
    <source>
        <dbReference type="Proteomes" id="UP000184245"/>
    </source>
</evidence>
<dbReference type="CDD" id="cd15491">
    <property type="entry name" value="selB_III"/>
    <property type="match status" value="1"/>
</dbReference>
<dbReference type="Gene3D" id="3.40.50.300">
    <property type="entry name" value="P-loop containing nucleotide triphosphate hydrolases"/>
    <property type="match status" value="1"/>
</dbReference>
<dbReference type="SUPFAM" id="SSF52540">
    <property type="entry name" value="P-loop containing nucleoside triphosphate hydrolases"/>
    <property type="match status" value="1"/>
</dbReference>
<keyword evidence="5" id="KW-0648">Protein biosynthesis</keyword>
<dbReference type="InterPro" id="IPR057335">
    <property type="entry name" value="Beta-barrel_SelB"/>
</dbReference>
<dbReference type="Pfam" id="PF25461">
    <property type="entry name" value="Beta-barrel_SelB"/>
    <property type="match status" value="1"/>
</dbReference>
<dbReference type="Gene3D" id="2.40.30.10">
    <property type="entry name" value="Translation factors"/>
    <property type="match status" value="2"/>
</dbReference>
<dbReference type="Gene3D" id="1.10.10.10">
    <property type="entry name" value="Winged helix-like DNA-binding domain superfamily/Winged helix DNA-binding domain"/>
    <property type="match status" value="1"/>
</dbReference>
<evidence type="ECO:0000256" key="4">
    <source>
        <dbReference type="ARBA" id="ARBA00022741"/>
    </source>
</evidence>
<dbReference type="PROSITE" id="PS51722">
    <property type="entry name" value="G_TR_2"/>
    <property type="match status" value="1"/>
</dbReference>
<dbReference type="Proteomes" id="UP000184245">
    <property type="component" value="Unassembled WGS sequence"/>
</dbReference>
<dbReference type="InterPro" id="IPR031157">
    <property type="entry name" value="G_TR_CS"/>
</dbReference>
<evidence type="ECO:0000256" key="5">
    <source>
        <dbReference type="ARBA" id="ARBA00022917"/>
    </source>
</evidence>
<evidence type="ECO:0000256" key="6">
    <source>
        <dbReference type="ARBA" id="ARBA00023134"/>
    </source>
</evidence>
<keyword evidence="3" id="KW-0963">Cytoplasm</keyword>
<dbReference type="GO" id="GO:0003723">
    <property type="term" value="F:RNA binding"/>
    <property type="evidence" value="ECO:0007669"/>
    <property type="project" value="InterPro"/>
</dbReference>
<dbReference type="InterPro" id="IPR005225">
    <property type="entry name" value="Small_GTP-bd"/>
</dbReference>
<keyword evidence="10" id="KW-0251">Elongation factor</keyword>
<dbReference type="GO" id="GO:0003746">
    <property type="term" value="F:translation elongation factor activity"/>
    <property type="evidence" value="ECO:0007669"/>
    <property type="project" value="UniProtKB-KW"/>
</dbReference>
<gene>
    <name evidence="10" type="ORF">SAMN02745158_00499</name>
</gene>
<feature type="domain" description="Tr-type G" evidence="9">
    <location>
        <begin position="1"/>
        <end position="173"/>
    </location>
</feature>
<dbReference type="InterPro" id="IPR015190">
    <property type="entry name" value="Elong_fac_SelB-wing-hlx_typ-2"/>
</dbReference>
<dbReference type="SUPFAM" id="SSF50465">
    <property type="entry name" value="EF-Tu/eEF-1alpha/eIF2-gamma C-terminal domain"/>
    <property type="match status" value="1"/>
</dbReference>
<dbReference type="Pfam" id="PF09107">
    <property type="entry name" value="WHD_3rd_SelB"/>
    <property type="match status" value="1"/>
</dbReference>
<dbReference type="FunFam" id="3.40.50.300:FF:001064">
    <property type="entry name" value="Selenocysteine-specific translation elongation factor"/>
    <property type="match status" value="1"/>
</dbReference>
<evidence type="ECO:0000256" key="8">
    <source>
        <dbReference type="ARBA" id="ARBA00031615"/>
    </source>
</evidence>
<accession>A0A1M4TAE5</accession>
<dbReference type="GO" id="GO:0005737">
    <property type="term" value="C:cytoplasm"/>
    <property type="evidence" value="ECO:0007669"/>
    <property type="project" value="UniProtKB-SubCell"/>
</dbReference>
<dbReference type="RefSeq" id="WP_072848704.1">
    <property type="nucleotide sequence ID" value="NZ_FQVI01000001.1"/>
</dbReference>
<dbReference type="SUPFAM" id="SSF46785">
    <property type="entry name" value="Winged helix' DNA-binding domain"/>
    <property type="match status" value="2"/>
</dbReference>
<dbReference type="Pfam" id="PF09106">
    <property type="entry name" value="WHD_2nd_SelB"/>
    <property type="match status" value="1"/>
</dbReference>
<dbReference type="EMBL" id="FQVI01000001">
    <property type="protein sequence ID" value="SHE41338.1"/>
    <property type="molecule type" value="Genomic_DNA"/>
</dbReference>
<keyword evidence="6" id="KW-0342">GTP-binding</keyword>
<evidence type="ECO:0000256" key="2">
    <source>
        <dbReference type="ARBA" id="ARBA00015953"/>
    </source>
</evidence>
<dbReference type="SUPFAM" id="SSF50447">
    <property type="entry name" value="Translation proteins"/>
    <property type="match status" value="1"/>
</dbReference>
<dbReference type="InterPro" id="IPR015191">
    <property type="entry name" value="SelB_WHD4"/>
</dbReference>
<dbReference type="AlphaFoldDB" id="A0A1M4TAE5"/>
<evidence type="ECO:0000259" key="9">
    <source>
        <dbReference type="PROSITE" id="PS51722"/>
    </source>
</evidence>
<evidence type="ECO:0000256" key="7">
    <source>
        <dbReference type="ARBA" id="ARBA00025526"/>
    </source>
</evidence>
<dbReference type="PRINTS" id="PR00315">
    <property type="entry name" value="ELONGATNFCT"/>
</dbReference>
<dbReference type="GO" id="GO:0005525">
    <property type="term" value="F:GTP binding"/>
    <property type="evidence" value="ECO:0007669"/>
    <property type="project" value="UniProtKB-KW"/>
</dbReference>
<keyword evidence="11" id="KW-1185">Reference proteome</keyword>
<evidence type="ECO:0000313" key="10">
    <source>
        <dbReference type="EMBL" id="SHE41338.1"/>
    </source>
</evidence>
<organism evidence="10 11">
    <name type="scientific">Lactonifactor longoviformis DSM 17459</name>
    <dbReference type="NCBI Taxonomy" id="1122155"/>
    <lineage>
        <taxon>Bacteria</taxon>
        <taxon>Bacillati</taxon>
        <taxon>Bacillota</taxon>
        <taxon>Clostridia</taxon>
        <taxon>Eubacteriales</taxon>
        <taxon>Clostridiaceae</taxon>
        <taxon>Lactonifactor</taxon>
    </lineage>
</organism>
<dbReference type="InterPro" id="IPR027417">
    <property type="entry name" value="P-loop_NTPase"/>
</dbReference>
<dbReference type="OrthoDB" id="9804504at2"/>
<comment type="function">
    <text evidence="7">Translation factor necessary for the incorporation of selenocysteine into proteins. It probably replaces EF-Tu for the insertion of selenocysteine directed by the UGA codon. SelB binds GTP and GDP.</text>
</comment>